<dbReference type="Pfam" id="PF00355">
    <property type="entry name" value="Rieske"/>
    <property type="match status" value="1"/>
</dbReference>
<dbReference type="Gene3D" id="2.102.10.10">
    <property type="entry name" value="Rieske [2Fe-2S] iron-sulphur domain"/>
    <property type="match status" value="1"/>
</dbReference>
<evidence type="ECO:0000259" key="8">
    <source>
        <dbReference type="PROSITE" id="PS51296"/>
    </source>
</evidence>
<protein>
    <submittedName>
        <fullName evidence="9">Rieske (2Fe-2S) protein</fullName>
    </submittedName>
</protein>
<accession>A0A848G210</accession>
<dbReference type="InterPro" id="IPR006311">
    <property type="entry name" value="TAT_signal"/>
</dbReference>
<evidence type="ECO:0000256" key="1">
    <source>
        <dbReference type="ARBA" id="ARBA00022714"/>
    </source>
</evidence>
<feature type="compositionally biased region" description="Basic and acidic residues" evidence="7">
    <location>
        <begin position="1"/>
        <end position="13"/>
    </location>
</feature>
<dbReference type="InterPro" id="IPR017941">
    <property type="entry name" value="Rieske_2Fe-2S"/>
</dbReference>
<evidence type="ECO:0000256" key="6">
    <source>
        <dbReference type="ARBA" id="ARBA00034078"/>
    </source>
</evidence>
<evidence type="ECO:0000313" key="9">
    <source>
        <dbReference type="EMBL" id="NML26237.1"/>
    </source>
</evidence>
<dbReference type="EMBL" id="JABBGA010000007">
    <property type="protein sequence ID" value="NML26237.1"/>
    <property type="molecule type" value="Genomic_DNA"/>
</dbReference>
<keyword evidence="3" id="KW-0408">Iron</keyword>
<dbReference type="GO" id="GO:0016020">
    <property type="term" value="C:membrane"/>
    <property type="evidence" value="ECO:0007669"/>
    <property type="project" value="InterPro"/>
</dbReference>
<evidence type="ECO:0000256" key="7">
    <source>
        <dbReference type="SAM" id="MobiDB-lite"/>
    </source>
</evidence>
<dbReference type="Proteomes" id="UP000580043">
    <property type="component" value="Unassembled WGS sequence"/>
</dbReference>
<dbReference type="PROSITE" id="PS51296">
    <property type="entry name" value="RIESKE"/>
    <property type="match status" value="1"/>
</dbReference>
<dbReference type="PROSITE" id="PS51318">
    <property type="entry name" value="TAT"/>
    <property type="match status" value="1"/>
</dbReference>
<comment type="cofactor">
    <cofactor evidence="6">
        <name>[2Fe-2S] cluster</name>
        <dbReference type="ChEBI" id="CHEBI:190135"/>
    </cofactor>
</comment>
<proteinExistence type="predicted"/>
<evidence type="ECO:0000256" key="5">
    <source>
        <dbReference type="ARBA" id="ARBA00023157"/>
    </source>
</evidence>
<dbReference type="SUPFAM" id="SSF50022">
    <property type="entry name" value="ISP domain"/>
    <property type="match status" value="1"/>
</dbReference>
<dbReference type="PANTHER" id="PTHR10134">
    <property type="entry name" value="CYTOCHROME B-C1 COMPLEX SUBUNIT RIESKE, MITOCHONDRIAL"/>
    <property type="match status" value="1"/>
</dbReference>
<evidence type="ECO:0000256" key="2">
    <source>
        <dbReference type="ARBA" id="ARBA00022723"/>
    </source>
</evidence>
<gene>
    <name evidence="9" type="ORF">HHL15_10840</name>
</gene>
<sequence>MNKTPHHPDHSHPVESPSSPERRDALRASSALLLCAGLGIGKAALAEGPSNSRPKAGDQLVRSDSEGNPVPLRSTEILPDTKPLPAFPLEPASGEVRSGSRLNKVILIRVAPGDLTEETRPYAAGGVLAYSAVCTHQGCEVSEWVAKDKTLMCYCHFSKFSPGRAGEVVAGPAPRTLPLLPLREENGVLVVAGPFTSNPGVAKST</sequence>
<dbReference type="PRINTS" id="PR00162">
    <property type="entry name" value="RIESKE"/>
</dbReference>
<dbReference type="InterPro" id="IPR014349">
    <property type="entry name" value="Rieske_Fe-S_prot"/>
</dbReference>
<feature type="domain" description="Rieske" evidence="8">
    <location>
        <begin position="125"/>
        <end position="191"/>
    </location>
</feature>
<dbReference type="GO" id="GO:0051537">
    <property type="term" value="F:2 iron, 2 sulfur cluster binding"/>
    <property type="evidence" value="ECO:0007669"/>
    <property type="project" value="UniProtKB-KW"/>
</dbReference>
<dbReference type="CDD" id="cd03467">
    <property type="entry name" value="Rieske"/>
    <property type="match status" value="1"/>
</dbReference>
<keyword evidence="4" id="KW-0411">Iron-sulfur</keyword>
<organism evidence="9 10">
    <name type="scientific">Zoogloea dura</name>
    <dbReference type="NCBI Taxonomy" id="2728840"/>
    <lineage>
        <taxon>Bacteria</taxon>
        <taxon>Pseudomonadati</taxon>
        <taxon>Pseudomonadota</taxon>
        <taxon>Betaproteobacteria</taxon>
        <taxon>Rhodocyclales</taxon>
        <taxon>Zoogloeaceae</taxon>
        <taxon>Zoogloea</taxon>
    </lineage>
</organism>
<dbReference type="AlphaFoldDB" id="A0A848G210"/>
<keyword evidence="5" id="KW-1015">Disulfide bond</keyword>
<comment type="caution">
    <text evidence="9">The sequence shown here is derived from an EMBL/GenBank/DDBJ whole genome shotgun (WGS) entry which is preliminary data.</text>
</comment>
<dbReference type="InterPro" id="IPR036922">
    <property type="entry name" value="Rieske_2Fe-2S_sf"/>
</dbReference>
<name>A0A848G210_9RHOO</name>
<feature type="region of interest" description="Disordered" evidence="7">
    <location>
        <begin position="44"/>
        <end position="95"/>
    </location>
</feature>
<dbReference type="InterPro" id="IPR005805">
    <property type="entry name" value="Rieske_Fe-S_prot_C"/>
</dbReference>
<keyword evidence="10" id="KW-1185">Reference proteome</keyword>
<reference evidence="9 10" key="1">
    <citation type="submission" date="2020-04" db="EMBL/GenBank/DDBJ databases">
        <title>Zoogloea sp. G-4-1-14 isolated from soil.</title>
        <authorList>
            <person name="Dahal R.H."/>
        </authorList>
    </citation>
    <scope>NUCLEOTIDE SEQUENCE [LARGE SCALE GENOMIC DNA]</scope>
    <source>
        <strain evidence="9 10">G-4-1-14</strain>
    </source>
</reference>
<evidence type="ECO:0000256" key="4">
    <source>
        <dbReference type="ARBA" id="ARBA00023014"/>
    </source>
</evidence>
<keyword evidence="2" id="KW-0479">Metal-binding</keyword>
<evidence type="ECO:0000313" key="10">
    <source>
        <dbReference type="Proteomes" id="UP000580043"/>
    </source>
</evidence>
<keyword evidence="1" id="KW-0001">2Fe-2S</keyword>
<evidence type="ECO:0000256" key="3">
    <source>
        <dbReference type="ARBA" id="ARBA00023004"/>
    </source>
</evidence>
<dbReference type="GO" id="GO:0046872">
    <property type="term" value="F:metal ion binding"/>
    <property type="evidence" value="ECO:0007669"/>
    <property type="project" value="UniProtKB-KW"/>
</dbReference>
<feature type="region of interest" description="Disordered" evidence="7">
    <location>
        <begin position="1"/>
        <end position="26"/>
    </location>
</feature>